<dbReference type="RefSeq" id="WP_380228562.1">
    <property type="nucleotide sequence ID" value="NZ_JBHSOF010000047.1"/>
</dbReference>
<dbReference type="EMBL" id="JBHSOF010000047">
    <property type="protein sequence ID" value="MFC5666868.1"/>
    <property type="molecule type" value="Genomic_DNA"/>
</dbReference>
<evidence type="ECO:0000313" key="1">
    <source>
        <dbReference type="EMBL" id="MFC5666868.1"/>
    </source>
</evidence>
<proteinExistence type="predicted"/>
<dbReference type="Proteomes" id="UP001595975">
    <property type="component" value="Unassembled WGS sequence"/>
</dbReference>
<sequence length="150" mass="16243">MSTPGPNDPLPVKARQDVQDWAQHMTEYMAQSAGVALDAGSAEPFFNDCVGKNNEVAQDGRYKMSYAAYSSAPLEQHPEAVRKVRATLEQQGFKIDGYRETANGKVDTVLDASQTSSRYLITVETTTGGLLLFRVNTPCLMPPAAPEASS</sequence>
<protein>
    <recommendedName>
        <fullName evidence="3">Lipoprotein</fullName>
    </recommendedName>
</protein>
<comment type="caution">
    <text evidence="1">The sequence shown here is derived from an EMBL/GenBank/DDBJ whole genome shotgun (WGS) entry which is preliminary data.</text>
</comment>
<organism evidence="1 2">
    <name type="scientific">Kitasatospora misakiensis</name>
    <dbReference type="NCBI Taxonomy" id="67330"/>
    <lineage>
        <taxon>Bacteria</taxon>
        <taxon>Bacillati</taxon>
        <taxon>Actinomycetota</taxon>
        <taxon>Actinomycetes</taxon>
        <taxon>Kitasatosporales</taxon>
        <taxon>Streptomycetaceae</taxon>
        <taxon>Kitasatospora</taxon>
    </lineage>
</organism>
<accession>A0ABW0X8G1</accession>
<evidence type="ECO:0008006" key="3">
    <source>
        <dbReference type="Google" id="ProtNLM"/>
    </source>
</evidence>
<name>A0ABW0X8G1_9ACTN</name>
<reference evidence="2" key="1">
    <citation type="journal article" date="2019" name="Int. J. Syst. Evol. Microbiol.">
        <title>The Global Catalogue of Microorganisms (GCM) 10K type strain sequencing project: providing services to taxonomists for standard genome sequencing and annotation.</title>
        <authorList>
            <consortium name="The Broad Institute Genomics Platform"/>
            <consortium name="The Broad Institute Genome Sequencing Center for Infectious Disease"/>
            <person name="Wu L."/>
            <person name="Ma J."/>
        </authorList>
    </citation>
    <scope>NUCLEOTIDE SEQUENCE [LARGE SCALE GENOMIC DNA]</scope>
    <source>
        <strain evidence="2">CGMCC 4.1437</strain>
    </source>
</reference>
<gene>
    <name evidence="1" type="ORF">ACFP3U_28360</name>
</gene>
<evidence type="ECO:0000313" key="2">
    <source>
        <dbReference type="Proteomes" id="UP001595975"/>
    </source>
</evidence>
<keyword evidence="2" id="KW-1185">Reference proteome</keyword>